<sequence length="437" mass="48172">MVLPREHQGVFIRRHPSRSVKIRRDSSRSLHRRRSDGVSLRVLVRDGVERVDQPADFLAYRPSAVAWDTQIPVPPTPHSAPSSTGPPTADTPERLGGPGCAAWYPLHRSWPTEHRRSCPGPPCTPTPTPTTRLGGRAEQHHQVSGEGRTRGRRCAAVDLLICKSVLASWVFPCLRGSGERGLNRGPGAPSRRRDDGRCGAARSPGEGRRRGKGASPKGPNAPVVEPDEPANAAREERRRLCRRREARLRAAELGRSRGGLTSKVHLSADRHCRPLSFVLTPGQAADSLRFTAVLERIKVRGPVGRPRTRPAAVAADKAYASCANRAYLRRRRIRVVIPEKVDQAANRKKKGRRGGRPVAHDTGLYRDRNTVERCINKIKEWRGLAICYDKTPELPCRTAPTRRGHLAAQPHMKASTRRSPRAPTGLRARSTPGAAGR</sequence>
<evidence type="ECO:0000259" key="2">
    <source>
        <dbReference type="Pfam" id="PF01609"/>
    </source>
</evidence>
<dbReference type="GO" id="GO:0003677">
    <property type="term" value="F:DNA binding"/>
    <property type="evidence" value="ECO:0007669"/>
    <property type="project" value="InterPro"/>
</dbReference>
<feature type="region of interest" description="Disordered" evidence="1">
    <location>
        <begin position="178"/>
        <end position="236"/>
    </location>
</feature>
<dbReference type="PANTHER" id="PTHR30007">
    <property type="entry name" value="PHP DOMAIN PROTEIN"/>
    <property type="match status" value="1"/>
</dbReference>
<comment type="caution">
    <text evidence="3">The sequence shown here is derived from an EMBL/GenBank/DDBJ whole genome shotgun (WGS) entry which is preliminary data.</text>
</comment>
<feature type="domain" description="Transposase IS4-like" evidence="2">
    <location>
        <begin position="255"/>
        <end position="389"/>
    </location>
</feature>
<dbReference type="InterPro" id="IPR002559">
    <property type="entry name" value="Transposase_11"/>
</dbReference>
<feature type="region of interest" description="Disordered" evidence="1">
    <location>
        <begin position="70"/>
        <end position="96"/>
    </location>
</feature>
<feature type="region of interest" description="Disordered" evidence="1">
    <location>
        <begin position="114"/>
        <end position="150"/>
    </location>
</feature>
<dbReference type="Pfam" id="PF01609">
    <property type="entry name" value="DDE_Tnp_1"/>
    <property type="match status" value="1"/>
</dbReference>
<dbReference type="NCBIfam" id="NF033580">
    <property type="entry name" value="transpos_IS5_3"/>
    <property type="match status" value="1"/>
</dbReference>
<dbReference type="PANTHER" id="PTHR30007:SF1">
    <property type="entry name" value="BLR1914 PROTEIN"/>
    <property type="match status" value="1"/>
</dbReference>
<evidence type="ECO:0000313" key="3">
    <source>
        <dbReference type="EMBL" id="MDQ0904489.1"/>
    </source>
</evidence>
<feature type="compositionally biased region" description="Pro residues" evidence="1">
    <location>
        <begin position="119"/>
        <end position="128"/>
    </location>
</feature>
<dbReference type="GO" id="GO:0004803">
    <property type="term" value="F:transposase activity"/>
    <property type="evidence" value="ECO:0007669"/>
    <property type="project" value="InterPro"/>
</dbReference>
<evidence type="ECO:0000256" key="1">
    <source>
        <dbReference type="SAM" id="MobiDB-lite"/>
    </source>
</evidence>
<reference evidence="3" key="1">
    <citation type="submission" date="2023-07" db="EMBL/GenBank/DDBJ databases">
        <title>Comparative genomics of wheat-associated soil bacteria to identify genetic determinants of phenazine resistance.</title>
        <authorList>
            <person name="Mouncey N."/>
        </authorList>
    </citation>
    <scope>NUCLEOTIDE SEQUENCE</scope>
    <source>
        <strain evidence="3">V4I22</strain>
    </source>
</reference>
<accession>A0AAW8F2Z7</accession>
<dbReference type="EMBL" id="JAUSZV010000003">
    <property type="protein sequence ID" value="MDQ0904489.1"/>
    <property type="molecule type" value="Genomic_DNA"/>
</dbReference>
<feature type="region of interest" description="Disordered" evidence="1">
    <location>
        <begin position="402"/>
        <end position="437"/>
    </location>
</feature>
<dbReference type="AlphaFoldDB" id="A0AAW8F2Z7"/>
<organism evidence="3 4">
    <name type="scientific">Streptomyces canus</name>
    <dbReference type="NCBI Taxonomy" id="58343"/>
    <lineage>
        <taxon>Bacteria</taxon>
        <taxon>Bacillati</taxon>
        <taxon>Actinomycetota</taxon>
        <taxon>Actinomycetes</taxon>
        <taxon>Kitasatosporales</taxon>
        <taxon>Streptomycetaceae</taxon>
        <taxon>Streptomyces</taxon>
        <taxon>Streptomyces aurantiacus group</taxon>
    </lineage>
</organism>
<dbReference type="GO" id="GO:0006313">
    <property type="term" value="P:DNA transposition"/>
    <property type="evidence" value="ECO:0007669"/>
    <property type="project" value="InterPro"/>
</dbReference>
<proteinExistence type="predicted"/>
<feature type="compositionally biased region" description="Basic and acidic residues" evidence="1">
    <location>
        <begin position="135"/>
        <end position="149"/>
    </location>
</feature>
<protein>
    <submittedName>
        <fullName evidence="3">Transposase</fullName>
    </submittedName>
</protein>
<dbReference type="Proteomes" id="UP001234216">
    <property type="component" value="Unassembled WGS sequence"/>
</dbReference>
<name>A0AAW8F2Z7_9ACTN</name>
<gene>
    <name evidence="3" type="ORF">QFZ22_000474</name>
</gene>
<evidence type="ECO:0000313" key="4">
    <source>
        <dbReference type="Proteomes" id="UP001234216"/>
    </source>
</evidence>